<dbReference type="Proteomes" id="UP000002748">
    <property type="component" value="Unassembled WGS sequence"/>
</dbReference>
<dbReference type="VEuPathDB" id="FungiDB:A1Q1_00019"/>
<reference evidence="2 3" key="1">
    <citation type="journal article" date="2012" name="Eukaryot. Cell">
        <title>Draft genome sequence of CBS 2479, the standard type strain of Trichosporon asahii.</title>
        <authorList>
            <person name="Yang R.Y."/>
            <person name="Li H.T."/>
            <person name="Zhu H."/>
            <person name="Zhou G.P."/>
            <person name="Wang M."/>
            <person name="Wang L."/>
        </authorList>
    </citation>
    <scope>NUCLEOTIDE SEQUENCE [LARGE SCALE GENOMIC DNA]</scope>
    <source>
        <strain evidence="3">ATCC 90039 / CBS 2479 / JCM 2466 / KCTC 7840 / NCYC 2677 / UAMH 7654</strain>
    </source>
</reference>
<dbReference type="AlphaFoldDB" id="J8TY37"/>
<evidence type="ECO:0000256" key="1">
    <source>
        <dbReference type="SAM" id="MobiDB-lite"/>
    </source>
</evidence>
<name>J8TY37_TRIAS</name>
<dbReference type="GeneID" id="25983533"/>
<dbReference type="RefSeq" id="XP_014184335.1">
    <property type="nucleotide sequence ID" value="XM_014328860.1"/>
</dbReference>
<accession>J8TY37</accession>
<sequence length="101" mass="10374">MATVIGLLECLGSTGSIVGMLTGPLADSCTDSTRQTSSKAPQVQKSPGPVSILALGLTGRRDMALAKSYLGKPTSMPLVNEETWPVGRGALSSGQQILSLD</sequence>
<feature type="compositionally biased region" description="Polar residues" evidence="1">
    <location>
        <begin position="29"/>
        <end position="45"/>
    </location>
</feature>
<evidence type="ECO:0000313" key="3">
    <source>
        <dbReference type="Proteomes" id="UP000002748"/>
    </source>
</evidence>
<organism evidence="2 3">
    <name type="scientific">Trichosporon asahii var. asahii (strain ATCC 90039 / CBS 2479 / JCM 2466 / KCTC 7840 / NBRC 103889/ NCYC 2677 / UAMH 7654)</name>
    <name type="common">Yeast</name>
    <dbReference type="NCBI Taxonomy" id="1186058"/>
    <lineage>
        <taxon>Eukaryota</taxon>
        <taxon>Fungi</taxon>
        <taxon>Dikarya</taxon>
        <taxon>Basidiomycota</taxon>
        <taxon>Agaricomycotina</taxon>
        <taxon>Tremellomycetes</taxon>
        <taxon>Trichosporonales</taxon>
        <taxon>Trichosporonaceae</taxon>
        <taxon>Trichosporon</taxon>
    </lineage>
</organism>
<protein>
    <submittedName>
        <fullName evidence="2">Uncharacterized protein</fullName>
    </submittedName>
</protein>
<feature type="region of interest" description="Disordered" evidence="1">
    <location>
        <begin position="28"/>
        <end position="47"/>
    </location>
</feature>
<gene>
    <name evidence="2" type="ORF">A1Q1_00019</name>
</gene>
<proteinExistence type="predicted"/>
<dbReference type="KEGG" id="tasa:A1Q1_00019"/>
<evidence type="ECO:0000313" key="2">
    <source>
        <dbReference type="EMBL" id="EJT53012.1"/>
    </source>
</evidence>
<dbReference type="HOGENOM" id="CLU_2293659_0_0_1"/>
<dbReference type="EMBL" id="ALBS01000009">
    <property type="protein sequence ID" value="EJT53012.1"/>
    <property type="molecule type" value="Genomic_DNA"/>
</dbReference>
<comment type="caution">
    <text evidence="2">The sequence shown here is derived from an EMBL/GenBank/DDBJ whole genome shotgun (WGS) entry which is preliminary data.</text>
</comment>